<accession>X1QPW5</accession>
<feature type="non-terminal residue" evidence="2">
    <location>
        <position position="121"/>
    </location>
</feature>
<protein>
    <recommendedName>
        <fullName evidence="3">Protein kinase domain-containing protein</fullName>
    </recommendedName>
</protein>
<dbReference type="Gene3D" id="1.10.510.10">
    <property type="entry name" value="Transferase(Phosphotransferase) domain 1"/>
    <property type="match status" value="1"/>
</dbReference>
<proteinExistence type="predicted"/>
<evidence type="ECO:0000256" key="1">
    <source>
        <dbReference type="SAM" id="Phobius"/>
    </source>
</evidence>
<sequence length="121" mass="13613">ETSIGVALKHLREKPVPLRQLNPDVPLELERIVRKVMAKEPAARYRTADQLGRVLDSYRRLGEEALVVRHPAVVEPQPFPDEPEEYEEEERGPDWLTVLLGAVAVVAILGLILLGASVYQR</sequence>
<organism evidence="2">
    <name type="scientific">marine sediment metagenome</name>
    <dbReference type="NCBI Taxonomy" id="412755"/>
    <lineage>
        <taxon>unclassified sequences</taxon>
        <taxon>metagenomes</taxon>
        <taxon>ecological metagenomes</taxon>
    </lineage>
</organism>
<feature type="non-terminal residue" evidence="2">
    <location>
        <position position="1"/>
    </location>
</feature>
<dbReference type="AlphaFoldDB" id="X1QPW5"/>
<name>X1QPW5_9ZZZZ</name>
<evidence type="ECO:0008006" key="3">
    <source>
        <dbReference type="Google" id="ProtNLM"/>
    </source>
</evidence>
<keyword evidence="1" id="KW-0472">Membrane</keyword>
<evidence type="ECO:0000313" key="2">
    <source>
        <dbReference type="EMBL" id="GAI52980.1"/>
    </source>
</evidence>
<comment type="caution">
    <text evidence="2">The sequence shown here is derived from an EMBL/GenBank/DDBJ whole genome shotgun (WGS) entry which is preliminary data.</text>
</comment>
<keyword evidence="1" id="KW-0812">Transmembrane</keyword>
<dbReference type="EMBL" id="BARV01043010">
    <property type="protein sequence ID" value="GAI52980.1"/>
    <property type="molecule type" value="Genomic_DNA"/>
</dbReference>
<gene>
    <name evidence="2" type="ORF">S06H3_64406</name>
</gene>
<keyword evidence="1" id="KW-1133">Transmembrane helix</keyword>
<reference evidence="2" key="1">
    <citation type="journal article" date="2014" name="Front. Microbiol.">
        <title>High frequency of phylogenetically diverse reductive dehalogenase-homologous genes in deep subseafloor sedimentary metagenomes.</title>
        <authorList>
            <person name="Kawai M."/>
            <person name="Futagami T."/>
            <person name="Toyoda A."/>
            <person name="Takaki Y."/>
            <person name="Nishi S."/>
            <person name="Hori S."/>
            <person name="Arai W."/>
            <person name="Tsubouchi T."/>
            <person name="Morono Y."/>
            <person name="Uchiyama I."/>
            <person name="Ito T."/>
            <person name="Fujiyama A."/>
            <person name="Inagaki F."/>
            <person name="Takami H."/>
        </authorList>
    </citation>
    <scope>NUCLEOTIDE SEQUENCE</scope>
    <source>
        <strain evidence="2">Expedition CK06-06</strain>
    </source>
</reference>
<feature type="transmembrane region" description="Helical" evidence="1">
    <location>
        <begin position="95"/>
        <end position="119"/>
    </location>
</feature>